<evidence type="ECO:0008006" key="4">
    <source>
        <dbReference type="Google" id="ProtNLM"/>
    </source>
</evidence>
<gene>
    <name evidence="2" type="ORF">AT727_14375</name>
    <name evidence="1" type="ORF">DPCES_4872</name>
</gene>
<evidence type="ECO:0000313" key="3">
    <source>
        <dbReference type="Proteomes" id="UP000054623"/>
    </source>
</evidence>
<reference evidence="2 3" key="2">
    <citation type="submission" date="2015-12" db="EMBL/GenBank/DDBJ databases">
        <title>Draft Genome Sequence of Desulfitobacterium hafniense Strain DH, a Sulfate-reducing Bacterium Isolated from Paddy Soils.</title>
        <authorList>
            <person name="Bao P."/>
            <person name="Zhang X."/>
            <person name="Li G."/>
        </authorList>
    </citation>
    <scope>NUCLEOTIDE SEQUENCE [LARGE SCALE GENOMIC DNA]</scope>
    <source>
        <strain evidence="2 3">DH</strain>
    </source>
</reference>
<accession>A0A098B796</accession>
<dbReference type="SUPFAM" id="SSF140683">
    <property type="entry name" value="SP0561-like"/>
    <property type="match status" value="1"/>
</dbReference>
<dbReference type="InterPro" id="IPR038062">
    <property type="entry name" value="ScdA-like_N_sf"/>
</dbReference>
<sequence length="66" mass="7672">MVNLNSLMKYGDVLKQYPQLKPHFRRLGIPVSGCGIYYLLDMTLEQLAQRYHLTAETLLKALQRGY</sequence>
<dbReference type="EMBL" id="LOCK01000094">
    <property type="protein sequence ID" value="KTE89205.1"/>
    <property type="molecule type" value="Genomic_DNA"/>
</dbReference>
<dbReference type="PATRIC" id="fig|49338.4.peg.5239"/>
<evidence type="ECO:0000313" key="1">
    <source>
        <dbReference type="EMBL" id="CDX04758.1"/>
    </source>
</evidence>
<name>A0A098B796_DESHA</name>
<dbReference type="EMBL" id="LK996017">
    <property type="protein sequence ID" value="CDX04758.1"/>
    <property type="molecule type" value="Genomic_DNA"/>
</dbReference>
<proteinExistence type="predicted"/>
<reference evidence="1" key="1">
    <citation type="submission" date="2014-07" db="EMBL/GenBank/DDBJ databases">
        <authorList>
            <person name="Hornung V.Bastian."/>
        </authorList>
    </citation>
    <scope>NUCLEOTIDE SEQUENCE</scope>
    <source>
        <strain evidence="1">PCE-S</strain>
    </source>
</reference>
<evidence type="ECO:0000313" key="2">
    <source>
        <dbReference type="EMBL" id="KTE89205.1"/>
    </source>
</evidence>
<dbReference type="RefSeq" id="WP_005808445.1">
    <property type="nucleotide sequence ID" value="NZ_JAYFNZ010000005.1"/>
</dbReference>
<protein>
    <recommendedName>
        <fullName evidence="4">DUF1858 domain-containing protein</fullName>
    </recommendedName>
</protein>
<dbReference type="OrthoDB" id="1809224at2"/>
<dbReference type="AlphaFoldDB" id="A0A098B796"/>
<organism evidence="1">
    <name type="scientific">Desulfitobacterium hafniense</name>
    <name type="common">Desulfitobacterium frappieri</name>
    <dbReference type="NCBI Taxonomy" id="49338"/>
    <lineage>
        <taxon>Bacteria</taxon>
        <taxon>Bacillati</taxon>
        <taxon>Bacillota</taxon>
        <taxon>Clostridia</taxon>
        <taxon>Eubacteriales</taxon>
        <taxon>Desulfitobacteriaceae</taxon>
        <taxon>Desulfitobacterium</taxon>
    </lineage>
</organism>
<dbReference type="Gene3D" id="1.10.3910.10">
    <property type="entry name" value="SP0561-like"/>
    <property type="match status" value="1"/>
</dbReference>
<dbReference type="Proteomes" id="UP000054623">
    <property type="component" value="Unassembled WGS sequence"/>
</dbReference>